<proteinExistence type="predicted"/>
<feature type="region of interest" description="Disordered" evidence="1">
    <location>
        <begin position="481"/>
        <end position="577"/>
    </location>
</feature>
<dbReference type="PANTHER" id="PTHR21555:SF0">
    <property type="entry name" value="SPECIFICALLY ANDROGEN-REGULATED GENE PROTEIN"/>
    <property type="match status" value="1"/>
</dbReference>
<feature type="compositionally biased region" description="Polar residues" evidence="1">
    <location>
        <begin position="545"/>
        <end position="565"/>
    </location>
</feature>
<feature type="compositionally biased region" description="Basic and acidic residues" evidence="1">
    <location>
        <begin position="119"/>
        <end position="130"/>
    </location>
</feature>
<feature type="compositionally biased region" description="Low complexity" evidence="1">
    <location>
        <begin position="134"/>
        <end position="150"/>
    </location>
</feature>
<accession>A0A3Q1J625</accession>
<evidence type="ECO:0008006" key="4">
    <source>
        <dbReference type="Google" id="ProtNLM"/>
    </source>
</evidence>
<feature type="compositionally biased region" description="Pro residues" evidence="1">
    <location>
        <begin position="187"/>
        <end position="202"/>
    </location>
</feature>
<name>A0A3Q1J625_ANATE</name>
<reference evidence="2" key="3">
    <citation type="submission" date="2025-09" db="UniProtKB">
        <authorList>
            <consortium name="Ensembl"/>
        </authorList>
    </citation>
    <scope>IDENTIFICATION</scope>
</reference>
<feature type="compositionally biased region" description="Polar residues" evidence="1">
    <location>
        <begin position="377"/>
        <end position="387"/>
    </location>
</feature>
<reference evidence="2" key="1">
    <citation type="submission" date="2021-04" db="EMBL/GenBank/DDBJ databases">
        <authorList>
            <consortium name="Wellcome Sanger Institute Data Sharing"/>
        </authorList>
    </citation>
    <scope>NUCLEOTIDE SEQUENCE [LARGE SCALE GENOMIC DNA]</scope>
</reference>
<feature type="compositionally biased region" description="Basic and acidic residues" evidence="1">
    <location>
        <begin position="528"/>
        <end position="542"/>
    </location>
</feature>
<sequence length="591" mass="62619">MPKNDAWHSGVAIGSLSNMDSAGSCDSVISMNSTCSEDSMEHLSAEERACLMYLEETIEALEMQEDSGLSSDEPEPGVQAQRTAGTRVNDFSSLKSGRAEHHLPSQVSEPQSSTVSAANRKDAISLEQKHKPSVSESVSGSKSTSSAAPTKILCVSLDRDGKPKIVPSNTNSAGQSFEEPEIDLGLIPPPSDFMDDPSPPAQPEKLKALHPSLGKSTNNPGATVDLERLRQRASAKRTSESCSGTQENSPEVSLSQLAVTYGPHMGPPPEAAALRSPPVVAPKPKIFPAKISLKSHKVSTDSETNSGHSVPTSSDRVLMDPQRVRLEALRKLGLLKSDETDSGPSLSPKQSPKSRRSWAAPPSPVIPGAPHTPPLTPSSIHGNSPPSASVPPQPLVAVAPSLNFTAPPAQLSSDILPVPAAFSDPVEPQLFDDKPPAVKDVSKVNALVNTPPLTPPALTKQVTPPKIIGVKSATLERSGLDLSSYMAAQGSDEASRGDENPSQLRNSRPRPASLGSRNNFSSAQGEDLQARHASSKEPDSRRSLPAQTAFQHSGESQKLPRSQGISVLIRPRAENGEDRRKALKKLGLLRD</sequence>
<feature type="compositionally biased region" description="Polar residues" evidence="1">
    <location>
        <begin position="301"/>
        <end position="315"/>
    </location>
</feature>
<dbReference type="OMA" id="HSEPQSW"/>
<dbReference type="Ensembl" id="ENSATET00000028726.3">
    <property type="protein sequence ID" value="ENSATEP00000028285.1"/>
    <property type="gene ID" value="ENSATEG00000019537.3"/>
</dbReference>
<dbReference type="InterPro" id="IPR026152">
    <property type="entry name" value="SARG"/>
</dbReference>
<feature type="compositionally biased region" description="Polar residues" evidence="1">
    <location>
        <begin position="240"/>
        <end position="258"/>
    </location>
</feature>
<feature type="compositionally biased region" description="Pro residues" evidence="1">
    <location>
        <begin position="361"/>
        <end position="376"/>
    </location>
</feature>
<evidence type="ECO:0000256" key="1">
    <source>
        <dbReference type="SAM" id="MobiDB-lite"/>
    </source>
</evidence>
<reference evidence="2" key="2">
    <citation type="submission" date="2025-08" db="UniProtKB">
        <authorList>
            <consortium name="Ensembl"/>
        </authorList>
    </citation>
    <scope>IDENTIFICATION</scope>
</reference>
<feature type="compositionally biased region" description="Polar residues" evidence="1">
    <location>
        <begin position="342"/>
        <end position="351"/>
    </location>
</feature>
<dbReference type="PANTHER" id="PTHR21555">
    <property type="entry name" value="SPECIFICALLY ANDROGEN-REGULATED GENE PROTEIN"/>
    <property type="match status" value="1"/>
</dbReference>
<feature type="compositionally biased region" description="Polar residues" evidence="1">
    <location>
        <begin position="80"/>
        <end position="95"/>
    </location>
</feature>
<dbReference type="InParanoid" id="A0A3Q1J625"/>
<feature type="compositionally biased region" description="Polar residues" evidence="1">
    <location>
        <begin position="105"/>
        <end position="117"/>
    </location>
</feature>
<gene>
    <name evidence="2" type="primary">C1orf116</name>
</gene>
<evidence type="ECO:0000313" key="2">
    <source>
        <dbReference type="Ensembl" id="ENSATEP00000028285.1"/>
    </source>
</evidence>
<dbReference type="Pfam" id="PF15385">
    <property type="entry name" value="SARG"/>
    <property type="match status" value="1"/>
</dbReference>
<evidence type="ECO:0000313" key="3">
    <source>
        <dbReference type="Proteomes" id="UP000265040"/>
    </source>
</evidence>
<protein>
    <recommendedName>
        <fullName evidence="4">Specifically androgen-regulated gene protein</fullName>
    </recommendedName>
</protein>
<dbReference type="GeneTree" id="ENSGT00390000017874"/>
<dbReference type="OrthoDB" id="9898538at2759"/>
<dbReference type="AlphaFoldDB" id="A0A3Q1J625"/>
<feature type="region of interest" description="Disordered" evidence="1">
    <location>
        <begin position="61"/>
        <end position="394"/>
    </location>
</feature>
<organism evidence="2 3">
    <name type="scientific">Anabas testudineus</name>
    <name type="common">Climbing perch</name>
    <name type="synonym">Anthias testudineus</name>
    <dbReference type="NCBI Taxonomy" id="64144"/>
    <lineage>
        <taxon>Eukaryota</taxon>
        <taxon>Metazoa</taxon>
        <taxon>Chordata</taxon>
        <taxon>Craniata</taxon>
        <taxon>Vertebrata</taxon>
        <taxon>Euteleostomi</taxon>
        <taxon>Actinopterygii</taxon>
        <taxon>Neopterygii</taxon>
        <taxon>Teleostei</taxon>
        <taxon>Neoteleostei</taxon>
        <taxon>Acanthomorphata</taxon>
        <taxon>Anabantaria</taxon>
        <taxon>Anabantiformes</taxon>
        <taxon>Anabantoidei</taxon>
        <taxon>Anabantidae</taxon>
        <taxon>Anabas</taxon>
    </lineage>
</organism>
<keyword evidence="3" id="KW-1185">Reference proteome</keyword>
<feature type="compositionally biased region" description="Polar residues" evidence="1">
    <location>
        <begin position="515"/>
        <end position="524"/>
    </location>
</feature>
<dbReference type="Proteomes" id="UP000265040">
    <property type="component" value="Chromosome 7"/>
</dbReference>